<dbReference type="OrthoDB" id="759215at2"/>
<keyword evidence="4" id="KW-1185">Reference proteome</keyword>
<dbReference type="STRING" id="390241.SAMN04488023_14413"/>
<reference evidence="3 4" key="1">
    <citation type="submission" date="2016-10" db="EMBL/GenBank/DDBJ databases">
        <authorList>
            <person name="de Groot N.N."/>
        </authorList>
    </citation>
    <scope>NUCLEOTIDE SEQUENCE [LARGE SCALE GENOMIC DNA]</scope>
    <source>
        <strain evidence="3 4">DSM 18610</strain>
    </source>
</reference>
<feature type="transmembrane region" description="Helical" evidence="2">
    <location>
        <begin position="151"/>
        <end position="169"/>
    </location>
</feature>
<proteinExistence type="predicted"/>
<dbReference type="Proteomes" id="UP000199572">
    <property type="component" value="Unassembled WGS sequence"/>
</dbReference>
<dbReference type="RefSeq" id="WP_090888834.1">
    <property type="nucleotide sequence ID" value="NZ_FOGG01000044.1"/>
</dbReference>
<evidence type="ECO:0000313" key="3">
    <source>
        <dbReference type="EMBL" id="SES21997.1"/>
    </source>
</evidence>
<keyword evidence="2" id="KW-1133">Transmembrane helix</keyword>
<accession>A0A1H9VL06</accession>
<keyword evidence="2" id="KW-0812">Transmembrane</keyword>
<organism evidence="3 4">
    <name type="scientific">Pedobacter rhizosphaerae</name>
    <dbReference type="NCBI Taxonomy" id="390241"/>
    <lineage>
        <taxon>Bacteria</taxon>
        <taxon>Pseudomonadati</taxon>
        <taxon>Bacteroidota</taxon>
        <taxon>Sphingobacteriia</taxon>
        <taxon>Sphingobacteriales</taxon>
        <taxon>Sphingobacteriaceae</taxon>
        <taxon>Pedobacter</taxon>
    </lineage>
</organism>
<keyword evidence="2" id="KW-0472">Membrane</keyword>
<protein>
    <submittedName>
        <fullName evidence="3">Uncharacterized protein</fullName>
    </submittedName>
</protein>
<evidence type="ECO:0000256" key="1">
    <source>
        <dbReference type="SAM" id="Coils"/>
    </source>
</evidence>
<keyword evidence="1" id="KW-0175">Coiled coil</keyword>
<sequence length="172" mass="19629">MDNLSITLTSAKCELLDNILKEFKDESYIKTDRVSKIFRGNDILAADYLGLLSQLQLITLIGEVEGYALPAMIGKQSGVKMFMSEGGFMRRFELKQLQETAGKGVQELQTENLNLSSANRTHKEKIEKMETVIRQYQEQIELFKQAKFNEIFIRIGLFLLGVALTWLIISLM</sequence>
<gene>
    <name evidence="3" type="ORF">SAMN04488023_14413</name>
</gene>
<name>A0A1H9VL06_9SPHI</name>
<dbReference type="AlphaFoldDB" id="A0A1H9VL06"/>
<dbReference type="EMBL" id="FOGG01000044">
    <property type="protein sequence ID" value="SES21997.1"/>
    <property type="molecule type" value="Genomic_DNA"/>
</dbReference>
<evidence type="ECO:0000256" key="2">
    <source>
        <dbReference type="SAM" id="Phobius"/>
    </source>
</evidence>
<feature type="coiled-coil region" evidence="1">
    <location>
        <begin position="105"/>
        <end position="146"/>
    </location>
</feature>
<evidence type="ECO:0000313" key="4">
    <source>
        <dbReference type="Proteomes" id="UP000199572"/>
    </source>
</evidence>